<dbReference type="InterPro" id="IPR051210">
    <property type="entry name" value="Ub_ligase/GEF_domain"/>
</dbReference>
<comment type="caution">
    <text evidence="5">The sequence shown here is derived from an EMBL/GenBank/DDBJ whole genome shotgun (WGS) entry which is preliminary data.</text>
</comment>
<keyword evidence="6" id="KW-1185">Reference proteome</keyword>
<dbReference type="PANTHER" id="PTHR22870">
    <property type="entry name" value="REGULATOR OF CHROMOSOME CONDENSATION"/>
    <property type="match status" value="1"/>
</dbReference>
<evidence type="ECO:0000259" key="4">
    <source>
        <dbReference type="Pfam" id="PF25390"/>
    </source>
</evidence>
<feature type="repeat" description="RCC1" evidence="2">
    <location>
        <begin position="113"/>
        <end position="165"/>
    </location>
</feature>
<dbReference type="SUPFAM" id="SSF50985">
    <property type="entry name" value="RCC1/BLIP-II"/>
    <property type="match status" value="1"/>
</dbReference>
<dbReference type="AlphaFoldDB" id="A0A9W6XE87"/>
<dbReference type="InterPro" id="IPR011043">
    <property type="entry name" value="Gal_Oxase/kelch_b-propeller"/>
</dbReference>
<gene>
    <name evidence="5" type="ORF">Plil01_001551800</name>
</gene>
<dbReference type="EMBL" id="BSXW01001426">
    <property type="protein sequence ID" value="GMF36707.1"/>
    <property type="molecule type" value="Genomic_DNA"/>
</dbReference>
<dbReference type="Gene3D" id="2.130.10.30">
    <property type="entry name" value="Regulator of chromosome condensation 1/beta-lactamase-inhibitor protein II"/>
    <property type="match status" value="2"/>
</dbReference>
<evidence type="ECO:0000256" key="3">
    <source>
        <dbReference type="SAM" id="MobiDB-lite"/>
    </source>
</evidence>
<proteinExistence type="predicted"/>
<feature type="region of interest" description="Disordered" evidence="3">
    <location>
        <begin position="448"/>
        <end position="478"/>
    </location>
</feature>
<dbReference type="Proteomes" id="UP001165083">
    <property type="component" value="Unassembled WGS sequence"/>
</dbReference>
<feature type="repeat" description="RCC1" evidence="2">
    <location>
        <begin position="166"/>
        <end position="224"/>
    </location>
</feature>
<name>A0A9W6XE87_9STRA</name>
<organism evidence="5 6">
    <name type="scientific">Phytophthora lilii</name>
    <dbReference type="NCBI Taxonomy" id="2077276"/>
    <lineage>
        <taxon>Eukaryota</taxon>
        <taxon>Sar</taxon>
        <taxon>Stramenopiles</taxon>
        <taxon>Oomycota</taxon>
        <taxon>Peronosporomycetes</taxon>
        <taxon>Peronosporales</taxon>
        <taxon>Peronosporaceae</taxon>
        <taxon>Phytophthora</taxon>
    </lineage>
</organism>
<feature type="repeat" description="RCC1" evidence="2">
    <location>
        <begin position="225"/>
        <end position="276"/>
    </location>
</feature>
<dbReference type="PROSITE" id="PS50012">
    <property type="entry name" value="RCC1_3"/>
    <property type="match status" value="5"/>
</dbReference>
<dbReference type="PROSITE" id="PS00626">
    <property type="entry name" value="RCC1_2"/>
    <property type="match status" value="1"/>
</dbReference>
<dbReference type="SUPFAM" id="SSF50965">
    <property type="entry name" value="Galactose oxidase, central domain"/>
    <property type="match status" value="1"/>
</dbReference>
<evidence type="ECO:0000256" key="1">
    <source>
        <dbReference type="ARBA" id="ARBA00022737"/>
    </source>
</evidence>
<dbReference type="OrthoDB" id="297375at2759"/>
<evidence type="ECO:0000313" key="6">
    <source>
        <dbReference type="Proteomes" id="UP001165083"/>
    </source>
</evidence>
<dbReference type="InterPro" id="IPR058923">
    <property type="entry name" value="RCC1-like_dom"/>
</dbReference>
<dbReference type="PANTHER" id="PTHR22870:SF408">
    <property type="entry name" value="OS09G0560450 PROTEIN"/>
    <property type="match status" value="1"/>
</dbReference>
<dbReference type="InterPro" id="IPR009091">
    <property type="entry name" value="RCC1/BLIP-II"/>
</dbReference>
<feature type="repeat" description="RCC1" evidence="2">
    <location>
        <begin position="335"/>
        <end position="375"/>
    </location>
</feature>
<dbReference type="Pfam" id="PF25390">
    <property type="entry name" value="WD40_RLD"/>
    <property type="match status" value="1"/>
</dbReference>
<sequence length="478" mass="52214">MSSKAVVLDHRNALTGAASNHNAYCILKLVNTTSDTHWSSSKPCIKLDNLASRHHSRKLREWCCESGVLTQVVASYCRRPTSAYRGEYEGGAATLQERRRLTRLLLSAVDEDGKLFVWGSNEYSKLGLGESSEMETLPREVDALKGIRIVDVSCGDYFTAAVDAEGKMYSWGWGGSTMKGAGGLGHAGGKDEPTPRLLTTLVDQGVPIATVECGEFHTVALTKDGEIWAWGNGEYGRLGNGESDTCEVPEPIEFFSKDNIVSIAAGRDFSFALTDKGELYSWGGNSQNQLGIGGGLAMDVYNIESIPVLVEAFNGLSVKQIAAGYDHAAAVTEDGRLYMWGAKIWIEPHEMTAVNEHKIVQVACGRQYTVALTDDGKVFTFGKGSSNCLGHGDRKNQLQPVQIQALANVNITSCVAIFLTLLRQPQYGTDLCFRSFCAPGYRAATTTWAPSRHPTPRLRTKTFPSESRGRYFRPKKQS</sequence>
<reference evidence="5" key="1">
    <citation type="submission" date="2023-04" db="EMBL/GenBank/DDBJ databases">
        <title>Phytophthora lilii NBRC 32176.</title>
        <authorList>
            <person name="Ichikawa N."/>
            <person name="Sato H."/>
            <person name="Tonouchi N."/>
        </authorList>
    </citation>
    <scope>NUCLEOTIDE SEQUENCE</scope>
    <source>
        <strain evidence="5">NBRC 32176</strain>
    </source>
</reference>
<keyword evidence="1" id="KW-0677">Repeat</keyword>
<dbReference type="InterPro" id="IPR000408">
    <property type="entry name" value="Reg_chr_condens"/>
</dbReference>
<accession>A0A9W6XE87</accession>
<feature type="domain" description="RCC1-like" evidence="4">
    <location>
        <begin position="108"/>
        <end position="410"/>
    </location>
</feature>
<protein>
    <submittedName>
        <fullName evidence="5">Unnamed protein product</fullName>
    </submittedName>
</protein>
<dbReference type="PRINTS" id="PR00633">
    <property type="entry name" value="RCCNDNSATION"/>
</dbReference>
<evidence type="ECO:0000256" key="2">
    <source>
        <dbReference type="PROSITE-ProRule" id="PRU00235"/>
    </source>
</evidence>
<feature type="repeat" description="RCC1" evidence="2">
    <location>
        <begin position="277"/>
        <end position="334"/>
    </location>
</feature>
<evidence type="ECO:0000313" key="5">
    <source>
        <dbReference type="EMBL" id="GMF36707.1"/>
    </source>
</evidence>